<comment type="caution">
    <text evidence="2">The sequence shown here is derived from an EMBL/GenBank/DDBJ whole genome shotgun (WGS) entry which is preliminary data.</text>
</comment>
<dbReference type="Pfam" id="PF01547">
    <property type="entry name" value="SBP_bac_1"/>
    <property type="match status" value="1"/>
</dbReference>
<keyword evidence="1" id="KW-0472">Membrane</keyword>
<reference evidence="2 3" key="1">
    <citation type="journal article" date="2019" name="Nat. Microbiol.">
        <title>Mediterranean grassland soil C-N compound turnover is dependent on rainfall and depth, and is mediated by genomically divergent microorganisms.</title>
        <authorList>
            <person name="Diamond S."/>
            <person name="Andeer P.F."/>
            <person name="Li Z."/>
            <person name="Crits-Christoph A."/>
            <person name="Burstein D."/>
            <person name="Anantharaman K."/>
            <person name="Lane K.R."/>
            <person name="Thomas B.C."/>
            <person name="Pan C."/>
            <person name="Northen T.R."/>
            <person name="Banfield J.F."/>
        </authorList>
    </citation>
    <scope>NUCLEOTIDE SEQUENCE [LARGE SCALE GENOMIC DNA]</scope>
    <source>
        <strain evidence="2">NP_8</strain>
    </source>
</reference>
<sequence>MGDKSYDPGRSREEWTRREFLKLAGAGAAYAALGGAGVLSLPRSVLAGPKVVNLNFTVWSYSIDTIQDNINKFQGAYNGAITVKLNDVPWPQYHETMVNRLSNKTALHVLYNGGDWLPEFARAGWVVPLEDYLPRARTFYAPKIVGYALQDMTYNGKMYGLPYYADITTFQYNAQLLKDKGVAKPPATWEELADQAKFLRGKGIESPIAFEFAAGLPTTYDNFTAMMFGRGGEWFDKDLNPIFDQPNSAARQQLTWLAGVVKQKLATVLPHETDVVKAMNTGRHVYTVLWNYNLADANNKAVHPLAGQFKVALMPGSTHETQGQCKFYNLTRYAVDQGQETVDAALKFIEYFGGEYQGQYSIAKRWAVEKGLGFGQLPLFEDADVKKSFGQWIDFDMFKLQASKARARRHAVWEGIFGEFARVQLVRAISGEAPVDEAIGAMAQKVKELRAQFK</sequence>
<dbReference type="InterPro" id="IPR019546">
    <property type="entry name" value="TAT_signal_bac_arc"/>
</dbReference>
<keyword evidence="1" id="KW-0812">Transmembrane</keyword>
<evidence type="ECO:0000313" key="3">
    <source>
        <dbReference type="Proteomes" id="UP000318834"/>
    </source>
</evidence>
<dbReference type="NCBIfam" id="TIGR01409">
    <property type="entry name" value="TAT_signal_seq"/>
    <property type="match status" value="1"/>
</dbReference>
<dbReference type="SUPFAM" id="SSF53850">
    <property type="entry name" value="Periplasmic binding protein-like II"/>
    <property type="match status" value="1"/>
</dbReference>
<proteinExistence type="predicted"/>
<dbReference type="PROSITE" id="PS51318">
    <property type="entry name" value="TAT"/>
    <property type="match status" value="1"/>
</dbReference>
<evidence type="ECO:0000256" key="1">
    <source>
        <dbReference type="SAM" id="Phobius"/>
    </source>
</evidence>
<dbReference type="InterPro" id="IPR006311">
    <property type="entry name" value="TAT_signal"/>
</dbReference>
<name>A0A537IMM4_9BACT</name>
<feature type="transmembrane region" description="Helical" evidence="1">
    <location>
        <begin position="20"/>
        <end position="41"/>
    </location>
</feature>
<dbReference type="InterPro" id="IPR006059">
    <property type="entry name" value="SBP"/>
</dbReference>
<dbReference type="PANTHER" id="PTHR43649">
    <property type="entry name" value="ARABINOSE-BINDING PROTEIN-RELATED"/>
    <property type="match status" value="1"/>
</dbReference>
<dbReference type="PANTHER" id="PTHR43649:SF12">
    <property type="entry name" value="DIACETYLCHITOBIOSE BINDING PROTEIN DASA"/>
    <property type="match status" value="1"/>
</dbReference>
<accession>A0A537IMM4</accession>
<keyword evidence="1" id="KW-1133">Transmembrane helix</keyword>
<dbReference type="AlphaFoldDB" id="A0A537IMM4"/>
<dbReference type="EMBL" id="VBAP01000085">
    <property type="protein sequence ID" value="TMI72570.1"/>
    <property type="molecule type" value="Genomic_DNA"/>
</dbReference>
<dbReference type="Proteomes" id="UP000318834">
    <property type="component" value="Unassembled WGS sequence"/>
</dbReference>
<organism evidence="2 3">
    <name type="scientific">Candidatus Segetimicrobium genomatis</name>
    <dbReference type="NCBI Taxonomy" id="2569760"/>
    <lineage>
        <taxon>Bacteria</taxon>
        <taxon>Bacillati</taxon>
        <taxon>Candidatus Sysuimicrobiota</taxon>
        <taxon>Candidatus Sysuimicrobiia</taxon>
        <taxon>Candidatus Sysuimicrobiales</taxon>
        <taxon>Candidatus Segetimicrobiaceae</taxon>
        <taxon>Candidatus Segetimicrobium</taxon>
    </lineage>
</organism>
<gene>
    <name evidence="2" type="ORF">E6H05_10935</name>
</gene>
<dbReference type="Gene3D" id="3.40.190.10">
    <property type="entry name" value="Periplasmic binding protein-like II"/>
    <property type="match status" value="2"/>
</dbReference>
<protein>
    <submittedName>
        <fullName evidence="2">Extracellular solute-binding protein</fullName>
    </submittedName>
</protein>
<dbReference type="InterPro" id="IPR050490">
    <property type="entry name" value="Bact_solute-bd_prot1"/>
</dbReference>
<evidence type="ECO:0000313" key="2">
    <source>
        <dbReference type="EMBL" id="TMI72570.1"/>
    </source>
</evidence>